<keyword evidence="1" id="KW-0732">Signal</keyword>
<sequence length="136" mass="14144">MRSPSILVRSTLCMAGLGMATLAALASLTGPAEAQSNRYCNNRLEGSTVLSTVRPGGGYGVMFIDYTISVRNETAQNITALVSISGLERFSFSEVRTPQSVPARANVSLRIGSFSGTAGSQPPSAAAVQSALRITC</sequence>
<feature type="signal peptide" evidence="1">
    <location>
        <begin position="1"/>
        <end position="34"/>
    </location>
</feature>
<dbReference type="EMBL" id="JBHRSB010000011">
    <property type="protein sequence ID" value="MFC3003413.1"/>
    <property type="molecule type" value="Genomic_DNA"/>
</dbReference>
<keyword evidence="3" id="KW-1185">Reference proteome</keyword>
<accession>A0ABV7C1I4</accession>
<name>A0ABV7C1I4_9PROT</name>
<dbReference type="Proteomes" id="UP001595420">
    <property type="component" value="Unassembled WGS sequence"/>
</dbReference>
<protein>
    <submittedName>
        <fullName evidence="2">Uncharacterized protein</fullName>
    </submittedName>
</protein>
<proteinExistence type="predicted"/>
<organism evidence="2 3">
    <name type="scientific">Falsiroseomonas tokyonensis</name>
    <dbReference type="NCBI Taxonomy" id="430521"/>
    <lineage>
        <taxon>Bacteria</taxon>
        <taxon>Pseudomonadati</taxon>
        <taxon>Pseudomonadota</taxon>
        <taxon>Alphaproteobacteria</taxon>
        <taxon>Acetobacterales</taxon>
        <taxon>Roseomonadaceae</taxon>
        <taxon>Falsiroseomonas</taxon>
    </lineage>
</organism>
<evidence type="ECO:0000313" key="2">
    <source>
        <dbReference type="EMBL" id="MFC3003413.1"/>
    </source>
</evidence>
<reference evidence="3" key="1">
    <citation type="journal article" date="2019" name="Int. J. Syst. Evol. Microbiol.">
        <title>The Global Catalogue of Microorganisms (GCM) 10K type strain sequencing project: providing services to taxonomists for standard genome sequencing and annotation.</title>
        <authorList>
            <consortium name="The Broad Institute Genomics Platform"/>
            <consortium name="The Broad Institute Genome Sequencing Center for Infectious Disease"/>
            <person name="Wu L."/>
            <person name="Ma J."/>
        </authorList>
    </citation>
    <scope>NUCLEOTIDE SEQUENCE [LARGE SCALE GENOMIC DNA]</scope>
    <source>
        <strain evidence="3">CGMCC 1.16855</strain>
    </source>
</reference>
<evidence type="ECO:0000313" key="3">
    <source>
        <dbReference type="Proteomes" id="UP001595420"/>
    </source>
</evidence>
<gene>
    <name evidence="2" type="ORF">ACFOD3_26190</name>
</gene>
<feature type="chain" id="PRO_5046948886" evidence="1">
    <location>
        <begin position="35"/>
        <end position="136"/>
    </location>
</feature>
<comment type="caution">
    <text evidence="2">The sequence shown here is derived from an EMBL/GenBank/DDBJ whole genome shotgun (WGS) entry which is preliminary data.</text>
</comment>
<evidence type="ECO:0000256" key="1">
    <source>
        <dbReference type="SAM" id="SignalP"/>
    </source>
</evidence>
<dbReference type="RefSeq" id="WP_216839862.1">
    <property type="nucleotide sequence ID" value="NZ_JAFNJS010000011.1"/>
</dbReference>